<gene>
    <name evidence="3" type="ORF">SAMN05414137_11615</name>
</gene>
<sequence length="180" mass="19092">MAGRDPVEVTNLDRYGNPPLLWSRVDEALAAATPSPSVTCFLGTVRPDGRPSAAGVGAVWLNGDLYFTSSPKARKARNLAENPACTLSMRLEGVDVVAEGQAAQVTDGPTLEEVAAVYRGAGWPAEVTGEAFTAPFNAPSAGPPPWQLYRMRVGTVFGVATVEPYGATRWRFEAGAERRA</sequence>
<name>A0A1H7UKY8_STRJI</name>
<dbReference type="PANTHER" id="PTHR35176">
    <property type="entry name" value="HEME OXYGENASE HI_0854-RELATED"/>
    <property type="match status" value="1"/>
</dbReference>
<dbReference type="RefSeq" id="WP_042445057.1">
    <property type="nucleotide sequence ID" value="NZ_BBPN01000008.1"/>
</dbReference>
<dbReference type="Proteomes" id="UP000183015">
    <property type="component" value="Unassembled WGS sequence"/>
</dbReference>
<dbReference type="AlphaFoldDB" id="A0A1H7UKY8"/>
<keyword evidence="4" id="KW-1185">Reference proteome</keyword>
<evidence type="ECO:0000313" key="4">
    <source>
        <dbReference type="Proteomes" id="UP000183015"/>
    </source>
</evidence>
<dbReference type="GO" id="GO:0016627">
    <property type="term" value="F:oxidoreductase activity, acting on the CH-CH group of donors"/>
    <property type="evidence" value="ECO:0007669"/>
    <property type="project" value="TreeGrafter"/>
</dbReference>
<dbReference type="EMBL" id="FOAZ01000016">
    <property type="protein sequence ID" value="SEL97414.1"/>
    <property type="molecule type" value="Genomic_DNA"/>
</dbReference>
<dbReference type="Pfam" id="PF01243">
    <property type="entry name" value="PNPOx_N"/>
    <property type="match status" value="1"/>
</dbReference>
<dbReference type="eggNOG" id="COG3871">
    <property type="taxonomic scope" value="Bacteria"/>
</dbReference>
<accession>A0A1H7UKY8</accession>
<organism evidence="3 4">
    <name type="scientific">Streptacidiphilus jiangxiensis</name>
    <dbReference type="NCBI Taxonomy" id="235985"/>
    <lineage>
        <taxon>Bacteria</taxon>
        <taxon>Bacillati</taxon>
        <taxon>Actinomycetota</taxon>
        <taxon>Actinomycetes</taxon>
        <taxon>Kitasatosporales</taxon>
        <taxon>Streptomycetaceae</taxon>
        <taxon>Streptacidiphilus</taxon>
    </lineage>
</organism>
<evidence type="ECO:0000256" key="1">
    <source>
        <dbReference type="ARBA" id="ARBA00023002"/>
    </source>
</evidence>
<dbReference type="InterPro" id="IPR012349">
    <property type="entry name" value="Split_barrel_FMN-bd"/>
</dbReference>
<feature type="domain" description="Pyridoxamine 5'-phosphate oxidase N-terminal" evidence="2">
    <location>
        <begin position="36"/>
        <end position="118"/>
    </location>
</feature>
<dbReference type="InterPro" id="IPR011576">
    <property type="entry name" value="Pyridox_Oxase_N"/>
</dbReference>
<dbReference type="OrthoDB" id="157302at2"/>
<keyword evidence="1" id="KW-0560">Oxidoreductase</keyword>
<evidence type="ECO:0000259" key="2">
    <source>
        <dbReference type="Pfam" id="PF01243"/>
    </source>
</evidence>
<dbReference type="Gene3D" id="2.30.110.10">
    <property type="entry name" value="Electron Transport, Fmn-binding Protein, Chain A"/>
    <property type="match status" value="1"/>
</dbReference>
<dbReference type="SUPFAM" id="SSF50475">
    <property type="entry name" value="FMN-binding split barrel"/>
    <property type="match status" value="1"/>
</dbReference>
<protein>
    <submittedName>
        <fullName evidence="3">Nitroimidazol reductase NimA, pyridoxamine 5'-phosphate oxidase superfamily</fullName>
    </submittedName>
</protein>
<dbReference type="GO" id="GO:0005829">
    <property type="term" value="C:cytosol"/>
    <property type="evidence" value="ECO:0007669"/>
    <property type="project" value="TreeGrafter"/>
</dbReference>
<evidence type="ECO:0000313" key="3">
    <source>
        <dbReference type="EMBL" id="SEL97414.1"/>
    </source>
</evidence>
<dbReference type="PANTHER" id="PTHR35176:SF4">
    <property type="entry name" value="PYRIDOXAMINE 5'-PHOSPHATE OXIDASE-RELATED FMN-BINDING"/>
    <property type="match status" value="1"/>
</dbReference>
<dbReference type="InterPro" id="IPR052019">
    <property type="entry name" value="F420H2_bilvrd_red/Heme_oxyg"/>
</dbReference>
<proteinExistence type="predicted"/>
<reference evidence="4" key="1">
    <citation type="submission" date="2016-10" db="EMBL/GenBank/DDBJ databases">
        <authorList>
            <person name="Varghese N."/>
        </authorList>
    </citation>
    <scope>NUCLEOTIDE SEQUENCE [LARGE SCALE GENOMIC DNA]</scope>
    <source>
        <strain evidence="4">DSM 45096 / BCRC 16803 / CGMCC 4.1857 / CIP 109030 / JCM 12277 / KCTC 19219 / NBRC 100920 / 33214</strain>
    </source>
</reference>
<dbReference type="GO" id="GO:0070967">
    <property type="term" value="F:coenzyme F420 binding"/>
    <property type="evidence" value="ECO:0007669"/>
    <property type="project" value="TreeGrafter"/>
</dbReference>
<dbReference type="STRING" id="235985.SAMN05414137_11615"/>